<protein>
    <submittedName>
        <fullName evidence="7">Stage V sporulation protein B</fullName>
    </submittedName>
</protein>
<feature type="transmembrane region" description="Helical" evidence="6">
    <location>
        <begin position="402"/>
        <end position="428"/>
    </location>
</feature>
<keyword evidence="3 6" id="KW-0812">Transmembrane</keyword>
<organism evidence="7 8">
    <name type="scientific">Desulfoscipio geothermicus DSM 3669</name>
    <dbReference type="NCBI Taxonomy" id="1121426"/>
    <lineage>
        <taxon>Bacteria</taxon>
        <taxon>Bacillati</taxon>
        <taxon>Bacillota</taxon>
        <taxon>Clostridia</taxon>
        <taxon>Eubacteriales</taxon>
        <taxon>Desulfallaceae</taxon>
        <taxon>Desulfoscipio</taxon>
    </lineage>
</organism>
<evidence type="ECO:0000256" key="5">
    <source>
        <dbReference type="ARBA" id="ARBA00023136"/>
    </source>
</evidence>
<feature type="transmembrane region" description="Helical" evidence="6">
    <location>
        <begin position="42"/>
        <end position="65"/>
    </location>
</feature>
<sequence>MVRQSFLYGAVILLLANFLNRIVGFVYQILMIRLMGPEGVGLFNMVYPIYVLVLVAASAGIPLAIAKLVAEETAKNNLPGAYRVFRLAFSYIVALSILCTVILLVGAPYLKQYIFPNPKVYYCFLSLIPGVLIVPVCSAFRGFFQGLQQMTPTAVTQITEQFIRVAAGLSIAYFLLPRGVEYAAIGISLGVILGECTGFLLMLAIYFFNRPRVEYIGGGGRLPVRQITVRIFGLAVPVTLTRLATTGVMSIEAILIPHRLHAAGLTIPEATAAYGELVGIAMTLVLTPGIITFALATALVPAVSDAVALGNNYLVRVRAGESLRITMLAGIPLTALLLAVPEQLCQVFFNYPQAGDVLRAAALGGPFLYISQTATGILQGMGRAERPLRNLIAGSVIKLAGVYFLTAVPALGIAGAAYALSFSYAVIAVLNYGDLRTLTGLKSDLAEWLVKPLLASLCMIVAVIYLLEIEKLGIFIPLLLGLPVYLAVMSFVGGIKDEDVKLLKSIFKIK</sequence>
<feature type="transmembrane region" description="Helical" evidence="6">
    <location>
        <begin position="122"/>
        <end position="144"/>
    </location>
</feature>
<dbReference type="InterPro" id="IPR014249">
    <property type="entry name" value="Spore_V_B"/>
</dbReference>
<comment type="subcellular location">
    <subcellularLocation>
        <location evidence="1">Cell membrane</location>
        <topology evidence="1">Multi-pass membrane protein</topology>
    </subcellularLocation>
</comment>
<dbReference type="OrthoDB" id="9775950at2"/>
<dbReference type="InterPro" id="IPR024923">
    <property type="entry name" value="PG_synth_SpoVB"/>
</dbReference>
<dbReference type="PANTHER" id="PTHR30250:SF21">
    <property type="entry name" value="LIPID II FLIPPASE MURJ"/>
    <property type="match status" value="1"/>
</dbReference>
<dbReference type="STRING" id="39060.SAMN05660706_11960"/>
<keyword evidence="2" id="KW-1003">Cell membrane</keyword>
<dbReference type="CDD" id="cd13124">
    <property type="entry name" value="MATE_SpoVB_like"/>
    <property type="match status" value="1"/>
</dbReference>
<evidence type="ECO:0000256" key="6">
    <source>
        <dbReference type="SAM" id="Phobius"/>
    </source>
</evidence>
<accession>A0A1I6DWB6</accession>
<dbReference type="NCBIfam" id="TIGR02900">
    <property type="entry name" value="spore_V_B"/>
    <property type="match status" value="1"/>
</dbReference>
<keyword evidence="5 6" id="KW-0472">Membrane</keyword>
<dbReference type="EMBL" id="FOYM01000019">
    <property type="protein sequence ID" value="SFR09789.1"/>
    <property type="molecule type" value="Genomic_DNA"/>
</dbReference>
<feature type="transmembrane region" description="Helical" evidence="6">
    <location>
        <begin position="85"/>
        <end position="110"/>
    </location>
</feature>
<feature type="transmembrane region" description="Helical" evidence="6">
    <location>
        <begin position="229"/>
        <end position="257"/>
    </location>
</feature>
<evidence type="ECO:0000313" key="7">
    <source>
        <dbReference type="EMBL" id="SFR09789.1"/>
    </source>
</evidence>
<feature type="transmembrane region" description="Helical" evidence="6">
    <location>
        <begin position="6"/>
        <end position="30"/>
    </location>
</feature>
<dbReference type="PIRSF" id="PIRSF038958">
    <property type="entry name" value="PG_synth_SpoVB"/>
    <property type="match status" value="1"/>
</dbReference>
<dbReference type="InterPro" id="IPR002797">
    <property type="entry name" value="Polysacc_synth"/>
</dbReference>
<reference evidence="8" key="1">
    <citation type="submission" date="2016-10" db="EMBL/GenBank/DDBJ databases">
        <authorList>
            <person name="Varghese N."/>
            <person name="Submissions S."/>
        </authorList>
    </citation>
    <scope>NUCLEOTIDE SEQUENCE [LARGE SCALE GENOMIC DNA]</scope>
    <source>
        <strain evidence="8">DSM 3669</strain>
    </source>
</reference>
<name>A0A1I6DWB6_9FIRM</name>
<evidence type="ECO:0000256" key="2">
    <source>
        <dbReference type="ARBA" id="ARBA00022475"/>
    </source>
</evidence>
<evidence type="ECO:0000256" key="4">
    <source>
        <dbReference type="ARBA" id="ARBA00022989"/>
    </source>
</evidence>
<proteinExistence type="predicted"/>
<dbReference type="InterPro" id="IPR050833">
    <property type="entry name" value="Poly_Biosynth_Transport"/>
</dbReference>
<dbReference type="PANTHER" id="PTHR30250">
    <property type="entry name" value="PST FAMILY PREDICTED COLANIC ACID TRANSPORTER"/>
    <property type="match status" value="1"/>
</dbReference>
<gene>
    <name evidence="7" type="ORF">SAMN05660706_11960</name>
</gene>
<evidence type="ECO:0000256" key="1">
    <source>
        <dbReference type="ARBA" id="ARBA00004651"/>
    </source>
</evidence>
<keyword evidence="4 6" id="KW-1133">Transmembrane helix</keyword>
<dbReference type="Pfam" id="PF01943">
    <property type="entry name" value="Polysacc_synt"/>
    <property type="match status" value="1"/>
</dbReference>
<keyword evidence="8" id="KW-1185">Reference proteome</keyword>
<evidence type="ECO:0000256" key="3">
    <source>
        <dbReference type="ARBA" id="ARBA00022692"/>
    </source>
</evidence>
<feature type="transmembrane region" description="Helical" evidence="6">
    <location>
        <begin position="182"/>
        <end position="208"/>
    </location>
</feature>
<feature type="transmembrane region" description="Helical" evidence="6">
    <location>
        <begin position="323"/>
        <end position="340"/>
    </location>
</feature>
<evidence type="ECO:0000313" key="8">
    <source>
        <dbReference type="Proteomes" id="UP000199584"/>
    </source>
</evidence>
<feature type="transmembrane region" description="Helical" evidence="6">
    <location>
        <begin position="474"/>
        <end position="495"/>
    </location>
</feature>
<dbReference type="Proteomes" id="UP000199584">
    <property type="component" value="Unassembled WGS sequence"/>
</dbReference>
<dbReference type="GO" id="GO:0005886">
    <property type="term" value="C:plasma membrane"/>
    <property type="evidence" value="ECO:0007669"/>
    <property type="project" value="UniProtKB-SubCell"/>
</dbReference>
<dbReference type="AlphaFoldDB" id="A0A1I6DWB6"/>
<feature type="transmembrane region" description="Helical" evidence="6">
    <location>
        <begin position="277"/>
        <end position="302"/>
    </location>
</feature>
<feature type="transmembrane region" description="Helical" evidence="6">
    <location>
        <begin position="360"/>
        <end position="381"/>
    </location>
</feature>
<feature type="transmembrane region" description="Helical" evidence="6">
    <location>
        <begin position="448"/>
        <end position="467"/>
    </location>
</feature>